<keyword evidence="2" id="KW-0413">Isomerase</keyword>
<dbReference type="EMBL" id="JACIDC010000001">
    <property type="protein sequence ID" value="MBB4038727.1"/>
    <property type="molecule type" value="Genomic_DNA"/>
</dbReference>
<dbReference type="SUPFAM" id="SSF54427">
    <property type="entry name" value="NTF2-like"/>
    <property type="match status" value="1"/>
</dbReference>
<feature type="domain" description="SnoaL-like" evidence="1">
    <location>
        <begin position="16"/>
        <end position="140"/>
    </location>
</feature>
<dbReference type="Proteomes" id="UP000519439">
    <property type="component" value="Unassembled WGS sequence"/>
</dbReference>
<evidence type="ECO:0000313" key="2">
    <source>
        <dbReference type="EMBL" id="MBB4038727.1"/>
    </source>
</evidence>
<name>A0A7W6IC28_9HYPH</name>
<accession>A0A7W6IC28</accession>
<evidence type="ECO:0000313" key="3">
    <source>
        <dbReference type="Proteomes" id="UP000519439"/>
    </source>
</evidence>
<sequence length="166" mass="18577">MMDNHDIEALERRLRAVEDRLSIYNLISAYGPAVDACSIENNAELWTEDSVYKVGGLGEYVGHQGLRDMIEGPFHQDVTNGGSGHVLSLPHVHLDGDRAVATNYAKLFAHRDGVFTLRRLVVSRWELERRDGQWKIRRRTNVLLDGSPEGKALLARTPEGLDASNT</sequence>
<keyword evidence="3" id="KW-1185">Reference proteome</keyword>
<dbReference type="InterPro" id="IPR032710">
    <property type="entry name" value="NTF2-like_dom_sf"/>
</dbReference>
<organism evidence="2 3">
    <name type="scientific">Microvirga flocculans</name>
    <dbReference type="NCBI Taxonomy" id="217168"/>
    <lineage>
        <taxon>Bacteria</taxon>
        <taxon>Pseudomonadati</taxon>
        <taxon>Pseudomonadota</taxon>
        <taxon>Alphaproteobacteria</taxon>
        <taxon>Hyphomicrobiales</taxon>
        <taxon>Methylobacteriaceae</taxon>
        <taxon>Microvirga</taxon>
    </lineage>
</organism>
<gene>
    <name evidence="2" type="ORF">GGR34_000356</name>
</gene>
<protein>
    <submittedName>
        <fullName evidence="2">Ketosteroid isomerase-like protein</fullName>
    </submittedName>
</protein>
<evidence type="ECO:0000259" key="1">
    <source>
        <dbReference type="Pfam" id="PF13577"/>
    </source>
</evidence>
<dbReference type="Pfam" id="PF13577">
    <property type="entry name" value="SnoaL_4"/>
    <property type="match status" value="1"/>
</dbReference>
<reference evidence="2 3" key="1">
    <citation type="submission" date="2020-08" db="EMBL/GenBank/DDBJ databases">
        <title>Genomic Encyclopedia of Type Strains, Phase IV (KMG-IV): sequencing the most valuable type-strain genomes for metagenomic binning, comparative biology and taxonomic classification.</title>
        <authorList>
            <person name="Goeker M."/>
        </authorList>
    </citation>
    <scope>NUCLEOTIDE SEQUENCE [LARGE SCALE GENOMIC DNA]</scope>
    <source>
        <strain evidence="2 3">DSM 15743</strain>
    </source>
</reference>
<dbReference type="Gene3D" id="3.10.450.50">
    <property type="match status" value="1"/>
</dbReference>
<dbReference type="GO" id="GO:0016853">
    <property type="term" value="F:isomerase activity"/>
    <property type="evidence" value="ECO:0007669"/>
    <property type="project" value="UniProtKB-KW"/>
</dbReference>
<proteinExistence type="predicted"/>
<dbReference type="RefSeq" id="WP_027314488.1">
    <property type="nucleotide sequence ID" value="NZ_JACIDC010000001.1"/>
</dbReference>
<dbReference type="InterPro" id="IPR037401">
    <property type="entry name" value="SnoaL-like"/>
</dbReference>
<comment type="caution">
    <text evidence="2">The sequence shown here is derived from an EMBL/GenBank/DDBJ whole genome shotgun (WGS) entry which is preliminary data.</text>
</comment>
<dbReference type="AlphaFoldDB" id="A0A7W6IC28"/>